<dbReference type="EC" id="6.5.1.2" evidence="2 14"/>
<keyword evidence="7 14" id="KW-0227">DNA damage</keyword>
<dbReference type="GO" id="GO:0006260">
    <property type="term" value="P:DNA replication"/>
    <property type="evidence" value="ECO:0007669"/>
    <property type="project" value="UniProtKB-KW"/>
</dbReference>
<keyword evidence="10 14" id="KW-0520">NAD</keyword>
<dbReference type="Pfam" id="PF01653">
    <property type="entry name" value="DNA_ligase_aden"/>
    <property type="match status" value="2"/>
</dbReference>
<dbReference type="AlphaFoldDB" id="A0A1F5B023"/>
<feature type="binding site" evidence="14">
    <location>
        <position position="200"/>
    </location>
    <ligand>
        <name>NAD(+)</name>
        <dbReference type="ChEBI" id="CHEBI:57540"/>
    </ligand>
</feature>
<dbReference type="Gene3D" id="3.30.470.30">
    <property type="entry name" value="DNA ligase/mRNA capping enzyme"/>
    <property type="match status" value="1"/>
</dbReference>
<gene>
    <name evidence="14" type="primary">ligA</name>
    <name evidence="17" type="ORF">A2Z10_02355</name>
</gene>
<dbReference type="GO" id="GO:0003911">
    <property type="term" value="F:DNA ligase (NAD+) activity"/>
    <property type="evidence" value="ECO:0007669"/>
    <property type="project" value="UniProtKB-UniRule"/>
</dbReference>
<keyword evidence="15" id="KW-0175">Coiled coil</keyword>
<dbReference type="SUPFAM" id="SSF56091">
    <property type="entry name" value="DNA ligase/mRNA capping enzyme, catalytic domain"/>
    <property type="match status" value="1"/>
</dbReference>
<dbReference type="InterPro" id="IPR001357">
    <property type="entry name" value="BRCT_dom"/>
</dbReference>
<evidence type="ECO:0000256" key="3">
    <source>
        <dbReference type="ARBA" id="ARBA00013308"/>
    </source>
</evidence>
<feature type="binding site" evidence="14">
    <location>
        <position position="455"/>
    </location>
    <ligand>
        <name>Zn(2+)</name>
        <dbReference type="ChEBI" id="CHEBI:29105"/>
    </ligand>
</feature>
<sequence>MTAREARERIEKLKKEIGHHRYLYHVLDRQEISDAALDSLKNELVKLERQFPELITHDSPSQRVGGAPLAMFTKVPHAVPMLSLEDAFSEEEMAEWEARMRKVHPRGDFEYFTELKIDGFAISLEYENGVLRRASTRGDGMVGEDVTENIKTIEAIPLSLSDFIFTAKNGKNRLTIEKNGKIMKILKERIITGNIEIRGEVYMTKKVFEGINREREMKGEPLYANPRNTAAGSIRQLDPKVAASRKLDFLAYTLVTDCGQTTHHEEHEIVRALGFKTDVFARECGELKDVFAFYEDIAKRRESLPYQIDGVVVSVNNNETFRRLGVVGKAPRGAVAFKFPAEEATTVVKDIVVQVGRTGALTPVAHVRPVPIGGTIVSHASLHNEDEIKRLDVRIGDTVIVKRAGDVIPKVVGVIKNLRTGKEKIFSLPKKCPVCGEAIVRPEGEVIARCVNKQCPAKNKEALYHFVAKPAFNIVGLGPKILDALSDVGLVSDPADIFSLEQGDLLPLERFAERSAEKLTVAIEKAKTITLAKFLYALGIIHVCEETARDLAEYFTTKGSVTSPADLLRIASEETPESLQEIPQIGEKVAQSIHAYFSDGYAKRLLQKLTEADIILHSPKPKKRAVPLVGMSFVLTGELTHLTRDEAKVLIREGGGTVQGSVSKKTGFVVAGAHPGSKYDTAKKLGVAILNEQEFLKLAGKQKHG</sequence>
<evidence type="ECO:0000256" key="9">
    <source>
        <dbReference type="ARBA" id="ARBA00022842"/>
    </source>
</evidence>
<keyword evidence="5 14" id="KW-0235">DNA replication</keyword>
<dbReference type="NCBIfam" id="TIGR00575">
    <property type="entry name" value="dnlj"/>
    <property type="match status" value="1"/>
</dbReference>
<evidence type="ECO:0000256" key="14">
    <source>
        <dbReference type="HAMAP-Rule" id="MF_01588"/>
    </source>
</evidence>
<evidence type="ECO:0000256" key="15">
    <source>
        <dbReference type="SAM" id="Coils"/>
    </source>
</evidence>
<evidence type="ECO:0000256" key="12">
    <source>
        <dbReference type="ARBA" id="ARBA00034005"/>
    </source>
</evidence>
<comment type="cofactor">
    <cofactor evidence="14">
        <name>Mg(2+)</name>
        <dbReference type="ChEBI" id="CHEBI:18420"/>
    </cofactor>
    <cofactor evidence="14">
        <name>Mn(2+)</name>
        <dbReference type="ChEBI" id="CHEBI:29035"/>
    </cofactor>
</comment>
<dbReference type="Pfam" id="PF12826">
    <property type="entry name" value="HHH_2"/>
    <property type="match status" value="1"/>
</dbReference>
<feature type="binding site" evidence="14">
    <location>
        <position position="137"/>
    </location>
    <ligand>
        <name>NAD(+)</name>
        <dbReference type="ChEBI" id="CHEBI:57540"/>
    </ligand>
</feature>
<dbReference type="FunFam" id="1.10.150.20:FF:000007">
    <property type="entry name" value="DNA ligase"/>
    <property type="match status" value="1"/>
</dbReference>
<dbReference type="PROSITE" id="PS50172">
    <property type="entry name" value="BRCT"/>
    <property type="match status" value="1"/>
</dbReference>
<feature type="active site" description="N6-AMP-lysine intermediate" evidence="14">
    <location>
        <position position="116"/>
    </location>
</feature>
<dbReference type="HAMAP" id="MF_01588">
    <property type="entry name" value="DNA_ligase_A"/>
    <property type="match status" value="1"/>
</dbReference>
<evidence type="ECO:0000313" key="18">
    <source>
        <dbReference type="Proteomes" id="UP000176639"/>
    </source>
</evidence>
<keyword evidence="14" id="KW-0464">Manganese</keyword>
<feature type="coiled-coil region" evidence="15">
    <location>
        <begin position="30"/>
        <end position="57"/>
    </location>
</feature>
<comment type="similarity">
    <text evidence="13 14">Belongs to the NAD-dependent DNA ligase family. LigA subfamily.</text>
</comment>
<evidence type="ECO:0000256" key="7">
    <source>
        <dbReference type="ARBA" id="ARBA00022763"/>
    </source>
</evidence>
<evidence type="ECO:0000313" key="17">
    <source>
        <dbReference type="EMBL" id="OGD23959.1"/>
    </source>
</evidence>
<dbReference type="InterPro" id="IPR004149">
    <property type="entry name" value="Znf_DNAligase_C4"/>
</dbReference>
<accession>A0A1F5B023</accession>
<comment type="caution">
    <text evidence="17">The sequence shown here is derived from an EMBL/GenBank/DDBJ whole genome shotgun (WGS) entry which is preliminary data.</text>
</comment>
<dbReference type="InterPro" id="IPR013840">
    <property type="entry name" value="DNAligase_N"/>
</dbReference>
<reference evidence="17 18" key="1">
    <citation type="journal article" date="2016" name="Nat. Commun.">
        <title>Thousands of microbial genomes shed light on interconnected biogeochemical processes in an aquifer system.</title>
        <authorList>
            <person name="Anantharaman K."/>
            <person name="Brown C.T."/>
            <person name="Hug L.A."/>
            <person name="Sharon I."/>
            <person name="Castelle C.J."/>
            <person name="Probst A.J."/>
            <person name="Thomas B.C."/>
            <person name="Singh A."/>
            <person name="Wilkins M.J."/>
            <person name="Karaoz U."/>
            <person name="Brodie E.L."/>
            <person name="Williams K.H."/>
            <person name="Hubbard S.S."/>
            <person name="Banfield J.F."/>
        </authorList>
    </citation>
    <scope>NUCLEOTIDE SEQUENCE [LARGE SCALE GENOMIC DNA]</scope>
</reference>
<comment type="caution">
    <text evidence="14">Lacks conserved residue(s) required for the propagation of feature annotation.</text>
</comment>
<dbReference type="SUPFAM" id="SSF52113">
    <property type="entry name" value="BRCT domain"/>
    <property type="match status" value="1"/>
</dbReference>
<comment type="function">
    <text evidence="1 14">DNA ligase that catalyzes the formation of phosphodiester linkages between 5'-phosphoryl and 3'-hydroxyl groups in double-stranded DNA using NAD as a coenzyme and as the energy source for the reaction. It is essential for DNA replication and repair of damaged DNA.</text>
</comment>
<dbReference type="PIRSF" id="PIRSF001604">
    <property type="entry name" value="LigA"/>
    <property type="match status" value="1"/>
</dbReference>
<dbReference type="GO" id="GO:0005829">
    <property type="term" value="C:cytosol"/>
    <property type="evidence" value="ECO:0007669"/>
    <property type="project" value="TreeGrafter"/>
</dbReference>
<keyword evidence="4 14" id="KW-0436">Ligase</keyword>
<feature type="domain" description="BRCT" evidence="16">
    <location>
        <begin position="623"/>
        <end position="693"/>
    </location>
</feature>
<dbReference type="InterPro" id="IPR033136">
    <property type="entry name" value="DNA_ligase_CS"/>
</dbReference>
<evidence type="ECO:0000256" key="2">
    <source>
        <dbReference type="ARBA" id="ARBA00012722"/>
    </source>
</evidence>
<dbReference type="GO" id="GO:0046872">
    <property type="term" value="F:metal ion binding"/>
    <property type="evidence" value="ECO:0007669"/>
    <property type="project" value="UniProtKB-KW"/>
</dbReference>
<dbReference type="InterPro" id="IPR013839">
    <property type="entry name" value="DNAligase_adenylation"/>
</dbReference>
<dbReference type="PROSITE" id="PS01056">
    <property type="entry name" value="DNA_LIGASE_N2"/>
    <property type="match status" value="1"/>
</dbReference>
<name>A0A1F5B023_9BACT</name>
<dbReference type="Pfam" id="PF03120">
    <property type="entry name" value="OB_DNA_ligase"/>
    <property type="match status" value="1"/>
</dbReference>
<dbReference type="PANTHER" id="PTHR23389">
    <property type="entry name" value="CHROMOSOME TRANSMISSION FIDELITY FACTOR 18"/>
    <property type="match status" value="1"/>
</dbReference>
<comment type="catalytic activity">
    <reaction evidence="12 14">
        <text>NAD(+) + (deoxyribonucleotide)n-3'-hydroxyl + 5'-phospho-(deoxyribonucleotide)m = (deoxyribonucleotide)n+m + AMP + beta-nicotinamide D-nucleotide.</text>
        <dbReference type="EC" id="6.5.1.2"/>
    </reaction>
</comment>
<organism evidence="17 18">
    <name type="scientific">Candidatus Azambacteria bacterium RBG_16_47_10</name>
    <dbReference type="NCBI Taxonomy" id="1797292"/>
    <lineage>
        <taxon>Bacteria</taxon>
        <taxon>Candidatus Azamiibacteriota</taxon>
    </lineage>
</organism>
<dbReference type="Gene3D" id="2.40.50.140">
    <property type="entry name" value="Nucleic acid-binding proteins"/>
    <property type="match status" value="1"/>
</dbReference>
<feature type="binding site" evidence="14">
    <location>
        <position position="114"/>
    </location>
    <ligand>
        <name>NAD(+)</name>
        <dbReference type="ChEBI" id="CHEBI:57540"/>
    </ligand>
</feature>
<evidence type="ECO:0000259" key="16">
    <source>
        <dbReference type="PROSITE" id="PS50172"/>
    </source>
</evidence>
<keyword evidence="9 14" id="KW-0460">Magnesium</keyword>
<protein>
    <recommendedName>
        <fullName evidence="3 14">DNA ligase</fullName>
        <ecNumber evidence="2 14">6.5.1.2</ecNumber>
    </recommendedName>
    <alternativeName>
        <fullName evidence="14">Polydeoxyribonucleotide synthase [NAD(+)]</fullName>
    </alternativeName>
</protein>
<evidence type="ECO:0000256" key="11">
    <source>
        <dbReference type="ARBA" id="ARBA00023204"/>
    </source>
</evidence>
<dbReference type="InterPro" id="IPR004150">
    <property type="entry name" value="NAD_DNA_ligase_OB"/>
</dbReference>
<dbReference type="InterPro" id="IPR010994">
    <property type="entry name" value="RuvA_2-like"/>
</dbReference>
<dbReference type="Pfam" id="PF03119">
    <property type="entry name" value="DNA_ligase_ZBD"/>
    <property type="match status" value="1"/>
</dbReference>
<dbReference type="SUPFAM" id="SSF50249">
    <property type="entry name" value="Nucleic acid-binding proteins"/>
    <property type="match status" value="1"/>
</dbReference>
<proteinExistence type="inferred from homology"/>
<dbReference type="EMBL" id="MEYI01000022">
    <property type="protein sequence ID" value="OGD23959.1"/>
    <property type="molecule type" value="Genomic_DNA"/>
</dbReference>
<evidence type="ECO:0000256" key="6">
    <source>
        <dbReference type="ARBA" id="ARBA00022723"/>
    </source>
</evidence>
<dbReference type="GO" id="GO:0006281">
    <property type="term" value="P:DNA repair"/>
    <property type="evidence" value="ECO:0007669"/>
    <property type="project" value="UniProtKB-KW"/>
</dbReference>
<dbReference type="SMART" id="SM00292">
    <property type="entry name" value="BRCT"/>
    <property type="match status" value="1"/>
</dbReference>
<feature type="binding site" evidence="14">
    <location>
        <position position="450"/>
    </location>
    <ligand>
        <name>Zn(2+)</name>
        <dbReference type="ChEBI" id="CHEBI:29105"/>
    </ligand>
</feature>
<dbReference type="SMART" id="SM00532">
    <property type="entry name" value="LIGANc"/>
    <property type="match status" value="1"/>
</dbReference>
<feature type="binding site" evidence="14">
    <location>
        <position position="435"/>
    </location>
    <ligand>
        <name>Zn(2+)</name>
        <dbReference type="ChEBI" id="CHEBI:29105"/>
    </ligand>
</feature>
<evidence type="ECO:0000256" key="10">
    <source>
        <dbReference type="ARBA" id="ARBA00023027"/>
    </source>
</evidence>
<feature type="binding site" evidence="14">
    <location>
        <position position="432"/>
    </location>
    <ligand>
        <name>Zn(2+)</name>
        <dbReference type="ChEBI" id="CHEBI:29105"/>
    </ligand>
</feature>
<feature type="binding site" evidence="14">
    <location>
        <position position="338"/>
    </location>
    <ligand>
        <name>NAD(+)</name>
        <dbReference type="ChEBI" id="CHEBI:57540"/>
    </ligand>
</feature>
<dbReference type="PANTHER" id="PTHR23389:SF9">
    <property type="entry name" value="DNA LIGASE"/>
    <property type="match status" value="1"/>
</dbReference>
<dbReference type="SUPFAM" id="SSF47781">
    <property type="entry name" value="RuvA domain 2-like"/>
    <property type="match status" value="1"/>
</dbReference>
<evidence type="ECO:0000256" key="1">
    <source>
        <dbReference type="ARBA" id="ARBA00004067"/>
    </source>
</evidence>
<evidence type="ECO:0000256" key="5">
    <source>
        <dbReference type="ARBA" id="ARBA00022705"/>
    </source>
</evidence>
<dbReference type="CDD" id="cd17748">
    <property type="entry name" value="BRCT_DNA_ligase_like"/>
    <property type="match status" value="1"/>
</dbReference>
<evidence type="ECO:0000256" key="4">
    <source>
        <dbReference type="ARBA" id="ARBA00022598"/>
    </source>
</evidence>
<dbReference type="CDD" id="cd00114">
    <property type="entry name" value="LIGANc"/>
    <property type="match status" value="1"/>
</dbReference>
<feature type="binding site" evidence="14">
    <location>
        <begin position="83"/>
        <end position="84"/>
    </location>
    <ligand>
        <name>NAD(+)</name>
        <dbReference type="ChEBI" id="CHEBI:57540"/>
    </ligand>
</feature>
<dbReference type="Gene3D" id="6.20.10.30">
    <property type="match status" value="1"/>
</dbReference>
<dbReference type="InterPro" id="IPR012340">
    <property type="entry name" value="NA-bd_OB-fold"/>
</dbReference>
<dbReference type="FunFam" id="2.40.50.140:FF:000012">
    <property type="entry name" value="DNA ligase"/>
    <property type="match status" value="1"/>
</dbReference>
<dbReference type="InterPro" id="IPR036420">
    <property type="entry name" value="BRCT_dom_sf"/>
</dbReference>
<keyword evidence="11 14" id="KW-0234">DNA repair</keyword>
<keyword evidence="8 14" id="KW-0862">Zinc</keyword>
<dbReference type="InterPro" id="IPR001679">
    <property type="entry name" value="DNA_ligase"/>
</dbReference>
<keyword evidence="6 14" id="KW-0479">Metal-binding</keyword>
<dbReference type="NCBIfam" id="NF005932">
    <property type="entry name" value="PRK07956.1"/>
    <property type="match status" value="1"/>
</dbReference>
<dbReference type="Gene3D" id="3.40.50.10190">
    <property type="entry name" value="BRCT domain"/>
    <property type="match status" value="1"/>
</dbReference>
<dbReference type="Gene3D" id="1.10.150.20">
    <property type="entry name" value="5' to 3' exonuclease, C-terminal subdomain"/>
    <property type="match status" value="2"/>
</dbReference>
<dbReference type="InterPro" id="IPR041663">
    <property type="entry name" value="DisA/LigA_HHH"/>
</dbReference>
<evidence type="ECO:0000256" key="8">
    <source>
        <dbReference type="ARBA" id="ARBA00022833"/>
    </source>
</evidence>
<dbReference type="Proteomes" id="UP000176639">
    <property type="component" value="Unassembled WGS sequence"/>
</dbReference>
<evidence type="ECO:0000256" key="13">
    <source>
        <dbReference type="ARBA" id="ARBA00060881"/>
    </source>
</evidence>
<dbReference type="Gene3D" id="1.10.287.610">
    <property type="entry name" value="Helix hairpin bin"/>
    <property type="match status" value="1"/>
</dbReference>
<dbReference type="Pfam" id="PF00533">
    <property type="entry name" value="BRCT"/>
    <property type="match status" value="1"/>
</dbReference>